<dbReference type="CDD" id="cd02163">
    <property type="entry name" value="PPAT"/>
    <property type="match status" value="1"/>
</dbReference>
<keyword evidence="8" id="KW-0460">Magnesium</keyword>
<comment type="catalytic activity">
    <reaction evidence="10">
        <text>(R)-4'-phosphopantetheine + ATP + H(+) = 3'-dephospho-CoA + diphosphate</text>
        <dbReference type="Rhea" id="RHEA:19801"/>
        <dbReference type="ChEBI" id="CHEBI:15378"/>
        <dbReference type="ChEBI" id="CHEBI:30616"/>
        <dbReference type="ChEBI" id="CHEBI:33019"/>
        <dbReference type="ChEBI" id="CHEBI:57328"/>
        <dbReference type="ChEBI" id="CHEBI:61723"/>
        <dbReference type="EC" id="2.7.7.3"/>
    </reaction>
</comment>
<reference evidence="12" key="1">
    <citation type="journal article" date="2015" name="Nature">
        <title>Complex archaea that bridge the gap between prokaryotes and eukaryotes.</title>
        <authorList>
            <person name="Spang A."/>
            <person name="Saw J.H."/>
            <person name="Jorgensen S.L."/>
            <person name="Zaremba-Niedzwiedzka K."/>
            <person name="Martijn J."/>
            <person name="Lind A.E."/>
            <person name="van Eijk R."/>
            <person name="Schleper C."/>
            <person name="Guy L."/>
            <person name="Ettema T.J."/>
        </authorList>
    </citation>
    <scope>NUCLEOTIDE SEQUENCE</scope>
</reference>
<dbReference type="AlphaFoldDB" id="A0A0F8WK35"/>
<protein>
    <recommendedName>
        <fullName evidence="2">Phosphopantetheine adenylyltransferase</fullName>
        <ecNumber evidence="1">2.7.7.3</ecNumber>
    </recommendedName>
</protein>
<dbReference type="Pfam" id="PF01467">
    <property type="entry name" value="CTP_transf_like"/>
    <property type="match status" value="1"/>
</dbReference>
<comment type="caution">
    <text evidence="12">The sequence shown here is derived from an EMBL/GenBank/DDBJ whole genome shotgun (WGS) entry which is preliminary data.</text>
</comment>
<dbReference type="PRINTS" id="PR01020">
    <property type="entry name" value="LPSBIOSNTHSS"/>
</dbReference>
<name>A0A0F8WK35_9ZZZZ</name>
<dbReference type="InterPro" id="IPR014729">
    <property type="entry name" value="Rossmann-like_a/b/a_fold"/>
</dbReference>
<keyword evidence="6" id="KW-0547">Nucleotide-binding</keyword>
<dbReference type="InterPro" id="IPR001980">
    <property type="entry name" value="PPAT"/>
</dbReference>
<dbReference type="Gene3D" id="3.40.50.620">
    <property type="entry name" value="HUPs"/>
    <property type="match status" value="1"/>
</dbReference>
<dbReference type="PANTHER" id="PTHR21342:SF1">
    <property type="entry name" value="PHOSPHOPANTETHEINE ADENYLYLTRANSFERASE"/>
    <property type="match status" value="1"/>
</dbReference>
<dbReference type="SUPFAM" id="SSF52374">
    <property type="entry name" value="Nucleotidylyl transferase"/>
    <property type="match status" value="1"/>
</dbReference>
<dbReference type="GO" id="GO:0015937">
    <property type="term" value="P:coenzyme A biosynthetic process"/>
    <property type="evidence" value="ECO:0007669"/>
    <property type="project" value="UniProtKB-KW"/>
</dbReference>
<proteinExistence type="inferred from homology"/>
<evidence type="ECO:0000256" key="6">
    <source>
        <dbReference type="ARBA" id="ARBA00022741"/>
    </source>
</evidence>
<dbReference type="NCBIfam" id="TIGR00125">
    <property type="entry name" value="cyt_tran_rel"/>
    <property type="match status" value="1"/>
</dbReference>
<dbReference type="GO" id="GO:0005524">
    <property type="term" value="F:ATP binding"/>
    <property type="evidence" value="ECO:0007669"/>
    <property type="project" value="UniProtKB-KW"/>
</dbReference>
<evidence type="ECO:0000259" key="11">
    <source>
        <dbReference type="Pfam" id="PF01467"/>
    </source>
</evidence>
<dbReference type="EMBL" id="LAZR01064586">
    <property type="protein sequence ID" value="KKK57242.1"/>
    <property type="molecule type" value="Genomic_DNA"/>
</dbReference>
<dbReference type="InterPro" id="IPR004821">
    <property type="entry name" value="Cyt_trans-like"/>
</dbReference>
<evidence type="ECO:0000256" key="8">
    <source>
        <dbReference type="ARBA" id="ARBA00022842"/>
    </source>
</evidence>
<dbReference type="HAMAP" id="MF_00151">
    <property type="entry name" value="PPAT_bact"/>
    <property type="match status" value="1"/>
</dbReference>
<feature type="domain" description="Cytidyltransferase-like" evidence="11">
    <location>
        <begin position="6"/>
        <end position="134"/>
    </location>
</feature>
<evidence type="ECO:0000256" key="9">
    <source>
        <dbReference type="ARBA" id="ARBA00022993"/>
    </source>
</evidence>
<evidence type="ECO:0000256" key="5">
    <source>
        <dbReference type="ARBA" id="ARBA00022695"/>
    </source>
</evidence>
<gene>
    <name evidence="12" type="ORF">LCGC14_3056480</name>
</gene>
<dbReference type="NCBIfam" id="TIGR01510">
    <property type="entry name" value="coaD_prev_kdtB"/>
    <property type="match status" value="1"/>
</dbReference>
<keyword evidence="9" id="KW-0173">Coenzyme A biosynthesis</keyword>
<dbReference type="EC" id="2.7.7.3" evidence="1"/>
<dbReference type="PANTHER" id="PTHR21342">
    <property type="entry name" value="PHOSPHOPANTETHEINE ADENYLYLTRANSFERASE"/>
    <property type="match status" value="1"/>
</dbReference>
<organism evidence="12">
    <name type="scientific">marine sediment metagenome</name>
    <dbReference type="NCBI Taxonomy" id="412755"/>
    <lineage>
        <taxon>unclassified sequences</taxon>
        <taxon>metagenomes</taxon>
        <taxon>ecological metagenomes</taxon>
    </lineage>
</organism>
<evidence type="ECO:0000256" key="10">
    <source>
        <dbReference type="ARBA" id="ARBA00029346"/>
    </source>
</evidence>
<keyword evidence="3" id="KW-0963">Cytoplasm</keyword>
<evidence type="ECO:0000313" key="12">
    <source>
        <dbReference type="EMBL" id="KKK57242.1"/>
    </source>
</evidence>
<dbReference type="GO" id="GO:0004595">
    <property type="term" value="F:pantetheine-phosphate adenylyltransferase activity"/>
    <property type="evidence" value="ECO:0007669"/>
    <property type="project" value="UniProtKB-EC"/>
</dbReference>
<sequence length="162" mass="18224">MERTAIYPGTFDPFTNGHLDVVTRGRKMFENIIIGVSENPNKKQLFSIDERVSLIEEAVSGIDCVTVEPFDTLLVDFARTRGIEALIRGLRAVSDFEYELQMALMNRKLAKEVETVFLMPSLRYIFLSSTIVKEAAEYGGDVSTLVPRNIAQALREKFASRG</sequence>
<keyword evidence="5" id="KW-0548">Nucleotidyltransferase</keyword>
<evidence type="ECO:0000256" key="3">
    <source>
        <dbReference type="ARBA" id="ARBA00022490"/>
    </source>
</evidence>
<accession>A0A0F8WK35</accession>
<evidence type="ECO:0000256" key="7">
    <source>
        <dbReference type="ARBA" id="ARBA00022840"/>
    </source>
</evidence>
<evidence type="ECO:0000256" key="4">
    <source>
        <dbReference type="ARBA" id="ARBA00022679"/>
    </source>
</evidence>
<evidence type="ECO:0000256" key="2">
    <source>
        <dbReference type="ARBA" id="ARBA00013868"/>
    </source>
</evidence>
<keyword evidence="7" id="KW-0067">ATP-binding</keyword>
<keyword evidence="4" id="KW-0808">Transferase</keyword>
<evidence type="ECO:0000256" key="1">
    <source>
        <dbReference type="ARBA" id="ARBA00012392"/>
    </source>
</evidence>